<evidence type="ECO:0000313" key="1">
    <source>
        <dbReference type="EMBL" id="SHH15450.1"/>
    </source>
</evidence>
<proteinExistence type="predicted"/>
<gene>
    <name evidence="1" type="ORF">SAMN05443248_3886</name>
</gene>
<protein>
    <submittedName>
        <fullName evidence="1">Uncharacterized protein</fullName>
    </submittedName>
</protein>
<evidence type="ECO:0000313" key="2">
    <source>
        <dbReference type="Proteomes" id="UP000189796"/>
    </source>
</evidence>
<dbReference type="Proteomes" id="UP000189796">
    <property type="component" value="Chromosome I"/>
</dbReference>
<sequence>MKESTLAKITASVAVAKGMAQKALAASPNPQWTEYEMQCIDEWIASQGGKLDRSEAIRRLVELGLKAKSK</sequence>
<dbReference type="EMBL" id="LT670817">
    <property type="protein sequence ID" value="SHH15450.1"/>
    <property type="molecule type" value="Genomic_DNA"/>
</dbReference>
<accession>A0A1M5QNX5</accession>
<name>A0A1M5QNX5_9BRAD</name>
<organism evidence="1 2">
    <name type="scientific">Bradyrhizobium erythrophlei</name>
    <dbReference type="NCBI Taxonomy" id="1437360"/>
    <lineage>
        <taxon>Bacteria</taxon>
        <taxon>Pseudomonadati</taxon>
        <taxon>Pseudomonadota</taxon>
        <taxon>Alphaproteobacteria</taxon>
        <taxon>Hyphomicrobiales</taxon>
        <taxon>Nitrobacteraceae</taxon>
        <taxon>Bradyrhizobium</taxon>
    </lineage>
</organism>
<dbReference type="OrthoDB" id="7916728at2"/>
<dbReference type="AlphaFoldDB" id="A0A1M5QNX5"/>
<reference evidence="1 2" key="1">
    <citation type="submission" date="2016-11" db="EMBL/GenBank/DDBJ databases">
        <authorList>
            <person name="Jaros S."/>
            <person name="Januszkiewicz K."/>
            <person name="Wedrychowicz H."/>
        </authorList>
    </citation>
    <scope>NUCLEOTIDE SEQUENCE [LARGE SCALE GENOMIC DNA]</scope>
    <source>
        <strain evidence="1 2">GAS138</strain>
    </source>
</reference>
<dbReference type="RefSeq" id="WP_079602796.1">
    <property type="nucleotide sequence ID" value="NZ_LT670817.1"/>
</dbReference>